<evidence type="ECO:0000256" key="3">
    <source>
        <dbReference type="ARBA" id="ARBA00023163"/>
    </source>
</evidence>
<dbReference type="InterPro" id="IPR000792">
    <property type="entry name" value="Tscrpt_reg_LuxR_C"/>
</dbReference>
<evidence type="ECO:0000259" key="5">
    <source>
        <dbReference type="PROSITE" id="PS50043"/>
    </source>
</evidence>
<evidence type="ECO:0000256" key="4">
    <source>
        <dbReference type="SAM" id="MobiDB-lite"/>
    </source>
</evidence>
<gene>
    <name evidence="6" type="ORF">SAMN05660657_03799</name>
</gene>
<feature type="domain" description="HTH luxR-type" evidence="5">
    <location>
        <begin position="185"/>
        <end position="250"/>
    </location>
</feature>
<feature type="region of interest" description="Disordered" evidence="4">
    <location>
        <begin position="249"/>
        <end position="296"/>
    </location>
</feature>
<evidence type="ECO:0000256" key="2">
    <source>
        <dbReference type="ARBA" id="ARBA00023125"/>
    </source>
</evidence>
<dbReference type="SUPFAM" id="SSF46894">
    <property type="entry name" value="C-terminal effector domain of the bipartite response regulators"/>
    <property type="match status" value="1"/>
</dbReference>
<keyword evidence="2" id="KW-0238">DNA-binding</keyword>
<dbReference type="GO" id="GO:0006355">
    <property type="term" value="P:regulation of DNA-templated transcription"/>
    <property type="evidence" value="ECO:0007669"/>
    <property type="project" value="InterPro"/>
</dbReference>
<dbReference type="PANTHER" id="PTHR44688">
    <property type="entry name" value="DNA-BINDING TRANSCRIPTIONAL ACTIVATOR DEVR_DOSR"/>
    <property type="match status" value="1"/>
</dbReference>
<dbReference type="PROSITE" id="PS50043">
    <property type="entry name" value="HTH_LUXR_2"/>
    <property type="match status" value="1"/>
</dbReference>
<dbReference type="PANTHER" id="PTHR44688:SF16">
    <property type="entry name" value="DNA-BINDING TRANSCRIPTIONAL ACTIVATOR DEVR_DOSR"/>
    <property type="match status" value="1"/>
</dbReference>
<protein>
    <submittedName>
        <fullName evidence="6">Regulatory protein, luxR family</fullName>
    </submittedName>
</protein>
<name>A0A1I7BRZ3_9ACTN</name>
<keyword evidence="1" id="KW-0805">Transcription regulation</keyword>
<dbReference type="InterPro" id="IPR016032">
    <property type="entry name" value="Sig_transdc_resp-reg_C-effctor"/>
</dbReference>
<keyword evidence="3" id="KW-0804">Transcription</keyword>
<sequence>MSSTTTCHAAWLELVGDVLQGQPGAREFPHARVADLLRESFDAACCSLDVVDGAWVDHVVSGWPDDYLPQVPSPGVLPDATTHPLIRWYSVMGSPAAQVLGRVPREVASAGMAAEWSAFARHFGITHQLSLPLRVGNGMEAYVVSRPDDDFADADADLATLVLPALTALVRQHRVLHDAPEWRCDRVRAAGLTEREFAVLTLLGEGLTAQAIAHRLTASPRTVQKHLEHLYRKLGVRDRLMAVQRARDAGLLAPPPEPGARRGTTAPTPLIPLPRSEDQFPAPQASASELTRHRAG</sequence>
<dbReference type="CDD" id="cd06170">
    <property type="entry name" value="LuxR_C_like"/>
    <property type="match status" value="1"/>
</dbReference>
<organism evidence="6 7">
    <name type="scientific">Geodermatophilus amargosae</name>
    <dbReference type="NCBI Taxonomy" id="1296565"/>
    <lineage>
        <taxon>Bacteria</taxon>
        <taxon>Bacillati</taxon>
        <taxon>Actinomycetota</taxon>
        <taxon>Actinomycetes</taxon>
        <taxon>Geodermatophilales</taxon>
        <taxon>Geodermatophilaceae</taxon>
        <taxon>Geodermatophilus</taxon>
    </lineage>
</organism>
<dbReference type="EMBL" id="FPBA01000015">
    <property type="protein sequence ID" value="SFT89863.1"/>
    <property type="molecule type" value="Genomic_DNA"/>
</dbReference>
<dbReference type="InterPro" id="IPR036388">
    <property type="entry name" value="WH-like_DNA-bd_sf"/>
</dbReference>
<dbReference type="Proteomes" id="UP000199546">
    <property type="component" value="Unassembled WGS sequence"/>
</dbReference>
<dbReference type="AlphaFoldDB" id="A0A1I7BRZ3"/>
<keyword evidence="7" id="KW-1185">Reference proteome</keyword>
<reference evidence="7" key="1">
    <citation type="submission" date="2016-10" db="EMBL/GenBank/DDBJ databases">
        <authorList>
            <person name="Varghese N."/>
            <person name="Submissions S."/>
        </authorList>
    </citation>
    <scope>NUCLEOTIDE SEQUENCE [LARGE SCALE GENOMIC DNA]</scope>
    <source>
        <strain evidence="7">DSM 46136</strain>
    </source>
</reference>
<evidence type="ECO:0000313" key="7">
    <source>
        <dbReference type="Proteomes" id="UP000199546"/>
    </source>
</evidence>
<evidence type="ECO:0000313" key="6">
    <source>
        <dbReference type="EMBL" id="SFT89863.1"/>
    </source>
</evidence>
<dbReference type="Gene3D" id="1.10.10.10">
    <property type="entry name" value="Winged helix-like DNA-binding domain superfamily/Winged helix DNA-binding domain"/>
    <property type="match status" value="1"/>
</dbReference>
<evidence type="ECO:0000256" key="1">
    <source>
        <dbReference type="ARBA" id="ARBA00023015"/>
    </source>
</evidence>
<dbReference type="SMART" id="SM00421">
    <property type="entry name" value="HTH_LUXR"/>
    <property type="match status" value="1"/>
</dbReference>
<dbReference type="RefSeq" id="WP_093581746.1">
    <property type="nucleotide sequence ID" value="NZ_FPBA01000015.1"/>
</dbReference>
<accession>A0A1I7BRZ3</accession>
<dbReference type="OrthoDB" id="3178272at2"/>
<dbReference type="PRINTS" id="PR00038">
    <property type="entry name" value="HTHLUXR"/>
</dbReference>
<proteinExistence type="predicted"/>
<dbReference type="STRING" id="1296565.SAMN05660657_03799"/>
<dbReference type="GO" id="GO:0003677">
    <property type="term" value="F:DNA binding"/>
    <property type="evidence" value="ECO:0007669"/>
    <property type="project" value="UniProtKB-KW"/>
</dbReference>
<dbReference type="Pfam" id="PF00196">
    <property type="entry name" value="GerE"/>
    <property type="match status" value="1"/>
</dbReference>